<dbReference type="InterPro" id="IPR029030">
    <property type="entry name" value="Caspase-like_dom_sf"/>
</dbReference>
<keyword evidence="3" id="KW-1185">Reference proteome</keyword>
<dbReference type="Pfam" id="PF00656">
    <property type="entry name" value="Peptidase_C14"/>
    <property type="match status" value="1"/>
</dbReference>
<dbReference type="EMBL" id="JAGINS010000001">
    <property type="protein sequence ID" value="MBP2360175.1"/>
    <property type="molecule type" value="Genomic_DNA"/>
</dbReference>
<gene>
    <name evidence="2" type="ORF">JOF59_002575</name>
</gene>
<comment type="caution">
    <text evidence="2">The sequence shown here is derived from an EMBL/GenBank/DDBJ whole genome shotgun (WGS) entry which is preliminary data.</text>
</comment>
<dbReference type="InterPro" id="IPR011600">
    <property type="entry name" value="Pept_C14_caspase"/>
</dbReference>
<name>A0ABS4V8F3_9ACTN</name>
<dbReference type="PANTHER" id="PTHR48104">
    <property type="entry name" value="METACASPASE-4"/>
    <property type="match status" value="1"/>
</dbReference>
<organism evidence="2 3">
    <name type="scientific">Streptomyces clavifer</name>
    <dbReference type="NCBI Taxonomy" id="68188"/>
    <lineage>
        <taxon>Bacteria</taxon>
        <taxon>Bacillati</taxon>
        <taxon>Actinomycetota</taxon>
        <taxon>Actinomycetes</taxon>
        <taxon>Kitasatosporales</taxon>
        <taxon>Streptomycetaceae</taxon>
        <taxon>Streptomyces</taxon>
    </lineage>
</organism>
<dbReference type="RefSeq" id="WP_124281759.1">
    <property type="nucleotide sequence ID" value="NZ_BMWJ01000004.1"/>
</dbReference>
<evidence type="ECO:0000259" key="1">
    <source>
        <dbReference type="Pfam" id="PF00656"/>
    </source>
</evidence>
<reference evidence="2 3" key="1">
    <citation type="submission" date="2021-03" db="EMBL/GenBank/DDBJ databases">
        <title>Sequencing the genomes of 1000 actinobacteria strains.</title>
        <authorList>
            <person name="Klenk H.-P."/>
        </authorList>
    </citation>
    <scope>NUCLEOTIDE SEQUENCE [LARGE SCALE GENOMIC DNA]</scope>
    <source>
        <strain evidence="2 3">DSM 40843</strain>
    </source>
</reference>
<evidence type="ECO:0000313" key="2">
    <source>
        <dbReference type="EMBL" id="MBP2360175.1"/>
    </source>
</evidence>
<feature type="domain" description="Peptidase C14 caspase" evidence="1">
    <location>
        <begin position="20"/>
        <end position="268"/>
    </location>
</feature>
<evidence type="ECO:0000313" key="3">
    <source>
        <dbReference type="Proteomes" id="UP001519311"/>
    </source>
</evidence>
<dbReference type="SUPFAM" id="SSF52129">
    <property type="entry name" value="Caspase-like"/>
    <property type="match status" value="1"/>
</dbReference>
<sequence>MEAEGRNRKRTQPPAAGTVHVLLVGINAYHPSVASQPLKGCLHDVAAARTWLESRVDAPLSLHELLDGQATTAAVRDAITGHLGQAGPGDTALFWFSGHGSRFAARSPEELMKEGTGDCQAIVCADGPLADVELGPLLEAVAARGAHTTAVMDCCYSGGSTRDDVNGPTARFVEWDPRWRPPAPVAGAGTREAAGSGPYGAGHVTLAASTVGQVAWEDELGGRPHGMFSYSLLEALATAGPTATSREILAAAHCRVQLLTSLQHPMLSPHDAGGLADRPFLGGAARAPSPQLLRHGREGWEVDHGSLHGLSAWAAGSPAGDDAAAFVVTSGGPGSGTGLVHVREVRPDRVLVTPADWTPDTARVYPVALSALALPPARVLVDAPHEPRAEGWLCAALATAGPGGGPTPLLRAGQAAHPREPEPLIRFRVVVRDGRADVVHRDGTVAVPGMPLSDRSDASDVVDCLIHLTRWYQLRDLHHMSSPLDGRVRIEVSDVHGMPSADGDAPYGERVFRYGGGPGRLREPWVTVRIRNDSNVPLWFLLLDLTDSYASDPGLYRPDFIGPGCTGYALNGEPVRLGLPPDRPVRPGAYVRDWLKLIAAEHEFNTVPFQLGRLVPEAGRARLEPTAADGMLRLTAPASGHRDAGPARRQTGQWATHTLALRTVVPGPED</sequence>
<dbReference type="Gene3D" id="3.40.50.1460">
    <property type="match status" value="1"/>
</dbReference>
<proteinExistence type="predicted"/>
<dbReference type="PANTHER" id="PTHR48104:SF30">
    <property type="entry name" value="METACASPASE-1"/>
    <property type="match status" value="1"/>
</dbReference>
<dbReference type="Proteomes" id="UP001519311">
    <property type="component" value="Unassembled WGS sequence"/>
</dbReference>
<protein>
    <recommendedName>
        <fullName evidence="1">Peptidase C14 caspase domain-containing protein</fullName>
    </recommendedName>
</protein>
<dbReference type="InterPro" id="IPR050452">
    <property type="entry name" value="Metacaspase"/>
</dbReference>
<accession>A0ABS4V8F3</accession>